<dbReference type="KEGG" id="vg:18505322"/>
<evidence type="ECO:0000313" key="1">
    <source>
        <dbReference type="EMBL" id="AHJ10569.1"/>
    </source>
</evidence>
<gene>
    <name evidence="1" type="ORF">Spp001_61</name>
</gene>
<organism evidence="1 2">
    <name type="scientific">Shewanella phage Spp001</name>
    <dbReference type="NCBI Taxonomy" id="1445859"/>
    <lineage>
        <taxon>Viruses</taxon>
        <taxon>Duplodnaviria</taxon>
        <taxon>Heunggongvirae</taxon>
        <taxon>Uroviricota</taxon>
        <taxon>Caudoviricetes</taxon>
        <taxon>Chaseviridae</taxon>
        <taxon>Nefertitivirinae</taxon>
        <taxon>Yushanvirus</taxon>
        <taxon>Yushanvirus Spp001</taxon>
    </lineage>
</organism>
<accession>W6EKA8</accession>
<sequence>MRGSRQTEPLVTENDLRLWLASTAQRVAQWPTLALYPEPRGLYEPLSDYA</sequence>
<keyword evidence="2" id="KW-1185">Reference proteome</keyword>
<dbReference type="RefSeq" id="YP_009008881.1">
    <property type="nucleotide sequence ID" value="NC_023594.2"/>
</dbReference>
<evidence type="ECO:0000313" key="2">
    <source>
        <dbReference type="Proteomes" id="UP000019368"/>
    </source>
</evidence>
<reference evidence="1" key="1">
    <citation type="submission" date="2016-09" db="EMBL/GenBank/DDBJ databases">
        <title>The novel Shewanella putrefaciens-infecting bacteriophage Spp001: Ggenome sequence and lytic enzymes.</title>
        <authorList>
            <person name="Han F."/>
        </authorList>
    </citation>
    <scope>NUCLEOTIDE SEQUENCE</scope>
</reference>
<proteinExistence type="predicted"/>
<dbReference type="GeneID" id="18505322"/>
<protein>
    <submittedName>
        <fullName evidence="1">Uncharacterized protein</fullName>
    </submittedName>
</protein>
<name>W6EKA8_9CAUD</name>
<dbReference type="EMBL" id="KJ002054">
    <property type="protein sequence ID" value="AHJ10569.1"/>
    <property type="molecule type" value="Genomic_DNA"/>
</dbReference>
<dbReference type="Proteomes" id="UP000019368">
    <property type="component" value="Segment"/>
</dbReference>